<comment type="similarity">
    <text evidence="6">Belongs to the ABC-4 integral membrane protein family.</text>
</comment>
<keyword evidence="3 7" id="KW-0812">Transmembrane</keyword>
<evidence type="ECO:0000259" key="8">
    <source>
        <dbReference type="Pfam" id="PF02687"/>
    </source>
</evidence>
<keyword evidence="2" id="KW-1003">Cell membrane</keyword>
<dbReference type="InterPro" id="IPR003838">
    <property type="entry name" value="ABC3_permease_C"/>
</dbReference>
<evidence type="ECO:0000313" key="9">
    <source>
        <dbReference type="EMBL" id="MQY04541.1"/>
    </source>
</evidence>
<dbReference type="PANTHER" id="PTHR30572:SF4">
    <property type="entry name" value="ABC TRANSPORTER PERMEASE YTRF"/>
    <property type="match status" value="1"/>
</dbReference>
<evidence type="ECO:0000256" key="2">
    <source>
        <dbReference type="ARBA" id="ARBA00022475"/>
    </source>
</evidence>
<dbReference type="GO" id="GO:0022857">
    <property type="term" value="F:transmembrane transporter activity"/>
    <property type="evidence" value="ECO:0007669"/>
    <property type="project" value="TreeGrafter"/>
</dbReference>
<feature type="transmembrane region" description="Helical" evidence="7">
    <location>
        <begin position="259"/>
        <end position="288"/>
    </location>
</feature>
<dbReference type="EMBL" id="WEGH01000002">
    <property type="protein sequence ID" value="MQY04541.1"/>
    <property type="molecule type" value="Genomic_DNA"/>
</dbReference>
<evidence type="ECO:0000256" key="1">
    <source>
        <dbReference type="ARBA" id="ARBA00004651"/>
    </source>
</evidence>
<organism evidence="9 10">
    <name type="scientific">Actinomadura macrotermitis</name>
    <dbReference type="NCBI Taxonomy" id="2585200"/>
    <lineage>
        <taxon>Bacteria</taxon>
        <taxon>Bacillati</taxon>
        <taxon>Actinomycetota</taxon>
        <taxon>Actinomycetes</taxon>
        <taxon>Streptosporangiales</taxon>
        <taxon>Thermomonosporaceae</taxon>
        <taxon>Actinomadura</taxon>
    </lineage>
</organism>
<evidence type="ECO:0000256" key="6">
    <source>
        <dbReference type="ARBA" id="ARBA00038076"/>
    </source>
</evidence>
<evidence type="ECO:0000256" key="3">
    <source>
        <dbReference type="ARBA" id="ARBA00022692"/>
    </source>
</evidence>
<feature type="transmembrane region" description="Helical" evidence="7">
    <location>
        <begin position="429"/>
        <end position="448"/>
    </location>
</feature>
<evidence type="ECO:0000256" key="4">
    <source>
        <dbReference type="ARBA" id="ARBA00022989"/>
    </source>
</evidence>
<proteinExistence type="inferred from homology"/>
<evidence type="ECO:0000256" key="5">
    <source>
        <dbReference type="ARBA" id="ARBA00023136"/>
    </source>
</evidence>
<dbReference type="Proteomes" id="UP000487268">
    <property type="component" value="Unassembled WGS sequence"/>
</dbReference>
<evidence type="ECO:0000256" key="7">
    <source>
        <dbReference type="SAM" id="Phobius"/>
    </source>
</evidence>
<gene>
    <name evidence="9" type="ORF">ACRB68_25960</name>
</gene>
<feature type="transmembrane region" description="Helical" evidence="7">
    <location>
        <begin position="309"/>
        <end position="333"/>
    </location>
</feature>
<keyword evidence="5 7" id="KW-0472">Membrane</keyword>
<feature type="transmembrane region" description="Helical" evidence="7">
    <location>
        <begin position="762"/>
        <end position="784"/>
    </location>
</feature>
<dbReference type="InterPro" id="IPR050250">
    <property type="entry name" value="Macrolide_Exporter_MacB"/>
</dbReference>
<comment type="caution">
    <text evidence="9">The sequence shown here is derived from an EMBL/GenBank/DDBJ whole genome shotgun (WGS) entry which is preliminary data.</text>
</comment>
<dbReference type="AlphaFoldDB" id="A0A7K0BTR3"/>
<feature type="transmembrane region" description="Helical" evidence="7">
    <location>
        <begin position="661"/>
        <end position="686"/>
    </location>
</feature>
<keyword evidence="4 7" id="KW-1133">Transmembrane helix</keyword>
<evidence type="ECO:0000313" key="10">
    <source>
        <dbReference type="Proteomes" id="UP000487268"/>
    </source>
</evidence>
<dbReference type="GO" id="GO:0005886">
    <property type="term" value="C:plasma membrane"/>
    <property type="evidence" value="ECO:0007669"/>
    <property type="project" value="UniProtKB-SubCell"/>
</dbReference>
<comment type="subcellular location">
    <subcellularLocation>
        <location evidence="1">Cell membrane</location>
        <topology evidence="1">Multi-pass membrane protein</topology>
    </subcellularLocation>
</comment>
<feature type="transmembrane region" description="Helical" evidence="7">
    <location>
        <begin position="714"/>
        <end position="737"/>
    </location>
</feature>
<accession>A0A7K0BTR3</accession>
<dbReference type="RefSeq" id="WP_207709677.1">
    <property type="nucleotide sequence ID" value="NZ_WEGH01000002.1"/>
</dbReference>
<feature type="transmembrane region" description="Helical" evidence="7">
    <location>
        <begin position="353"/>
        <end position="376"/>
    </location>
</feature>
<keyword evidence="10" id="KW-1185">Reference proteome</keyword>
<reference evidence="9 10" key="1">
    <citation type="submission" date="2019-10" db="EMBL/GenBank/DDBJ databases">
        <title>Actinomadura rubteroloni sp. nov. and Actinomadura macrotermitis sp. nov., isolated from the gut of fungus growing-termite Macrotermes natalensis.</title>
        <authorList>
            <person name="Benndorf R."/>
            <person name="Martin K."/>
            <person name="Kuefner M."/>
            <person name="De Beer W."/>
            <person name="Kaster A.-K."/>
            <person name="Vollmers J."/>
            <person name="Poulsen M."/>
            <person name="Beemelmanns C."/>
        </authorList>
    </citation>
    <scope>NUCLEOTIDE SEQUENCE [LARGE SCALE GENOMIC DNA]</scope>
    <source>
        <strain evidence="9 10">RB68</strain>
    </source>
</reference>
<feature type="domain" description="ABC3 transporter permease C-terminal" evidence="8">
    <location>
        <begin position="265"/>
        <end position="382"/>
    </location>
</feature>
<name>A0A7K0BTR3_9ACTN</name>
<feature type="domain" description="ABC3 transporter permease C-terminal" evidence="8">
    <location>
        <begin position="673"/>
        <end position="780"/>
    </location>
</feature>
<feature type="transmembrane region" description="Helical" evidence="7">
    <location>
        <begin position="20"/>
        <end position="43"/>
    </location>
</feature>
<sequence length="802" mass="80956">MSALGKVVRSGVGRRRVQSLVMALTTFAAVTSSVLSLGLLTVVQAPFEHAFKARNGAHLAVQFDSSKVTAVQAAATAHAAGVADAAGPYPIAAALDTTIGTDCPEKDLAGQDNGPITVTTRPDLGGTSGMDRLALTQGRWPAGPGEIALPWQHYAAGCFGGSVVFSSLPGKPSFKVVGFAGSVTDSATAFATADGFARLTAAGARSDEQMLYRFAKAGTDADIATGKQAVAAAAPAGAVQSGQSYLTAEQQATGNAKAYVPFLIAFGFLGLFLAVLIISIVVSGAVASGIRRIGIVKSLGFTPSQVARAYAAQAMIPATLGVVLGTVSGNLLAVPILDGAAGQLGAAGATIPLWVSAAVPLGTLLVVGVTAVIPALRAGRMPTVRALVAGRAPKAGGGRTAQRLASRLPLPRAVSLGLAQPFARPARTVLVGAAVLFGVVSATFAVGLESGFNRYLDTSTSGFNVASKLVIPTAAVGVPWDRYGPNDPRAPHLDAAKVAAALAGIPGTKTTFGWGDSGATMVGAPTGGEPAKVFTVTGDFSWTNMELLSGRWYAAPGEAVVGDKLASAAGIHVGDDVTVVQRNKRLSLKVVGVNFDTNQGDYTVMTDAAAFTAAGLTPRIDQFNVELASNVSGSDWSASAAAALTPLNASVQSNSGAGKNIIVITMGALVATLTLMMMAVAALGVLSMVVQDTRERVHDLGIFKALGMTPGQTMAMVLASVALTGLIAGLVGVPLGVAMEQATLTPMGHAIGRHLPPSVSHVYTAGLLVPLLAGGIVIALLGALPPAGWAARTRTATALRTE</sequence>
<dbReference type="PANTHER" id="PTHR30572">
    <property type="entry name" value="MEMBRANE COMPONENT OF TRANSPORTER-RELATED"/>
    <property type="match status" value="1"/>
</dbReference>
<protein>
    <recommendedName>
        <fullName evidence="8">ABC3 transporter permease C-terminal domain-containing protein</fullName>
    </recommendedName>
</protein>
<dbReference type="Pfam" id="PF02687">
    <property type="entry name" value="FtsX"/>
    <property type="match status" value="2"/>
</dbReference>